<dbReference type="Proteomes" id="UP000320707">
    <property type="component" value="Unassembled WGS sequence"/>
</dbReference>
<feature type="compositionally biased region" description="Low complexity" evidence="1">
    <location>
        <begin position="1"/>
        <end position="20"/>
    </location>
</feature>
<evidence type="ECO:0000313" key="2">
    <source>
        <dbReference type="EMBL" id="TVY79545.1"/>
    </source>
</evidence>
<evidence type="ECO:0000313" key="3">
    <source>
        <dbReference type="Proteomes" id="UP000320707"/>
    </source>
</evidence>
<dbReference type="AlphaFoldDB" id="A0A559LVY5"/>
<dbReference type="EMBL" id="SRMI01000001">
    <property type="protein sequence ID" value="TVY79545.1"/>
    <property type="molecule type" value="Genomic_DNA"/>
</dbReference>
<reference evidence="2 3" key="1">
    <citation type="journal article" date="2019" name="Microbiol. Resour. Announc.">
        <title>High-quality draft genome sequence of Fusarium oxysporum f. sp. cubense strain 160527, a causal agent of Panama disease.</title>
        <authorList>
            <person name="Asai S."/>
            <person name="Ayukawa Y."/>
            <person name="Gan P."/>
            <person name="Masuda S."/>
            <person name="Komatsu K."/>
            <person name="Shirasu K."/>
            <person name="Arie T."/>
        </authorList>
    </citation>
    <scope>NUCLEOTIDE SEQUENCE [LARGE SCALE GENOMIC DNA]</scope>
    <source>
        <strain evidence="2 3">160527</strain>
    </source>
</reference>
<evidence type="ECO:0000256" key="1">
    <source>
        <dbReference type="SAM" id="MobiDB-lite"/>
    </source>
</evidence>
<proteinExistence type="predicted"/>
<organism evidence="2 3">
    <name type="scientific">Fusarium oxysporum f. sp. cubense</name>
    <dbReference type="NCBI Taxonomy" id="61366"/>
    <lineage>
        <taxon>Eukaryota</taxon>
        <taxon>Fungi</taxon>
        <taxon>Dikarya</taxon>
        <taxon>Ascomycota</taxon>
        <taxon>Pezizomycotina</taxon>
        <taxon>Sordariomycetes</taxon>
        <taxon>Hypocreomycetidae</taxon>
        <taxon>Hypocreales</taxon>
        <taxon>Nectriaceae</taxon>
        <taxon>Fusarium</taxon>
        <taxon>Fusarium oxysporum species complex</taxon>
    </lineage>
</organism>
<name>A0A559LVY5_FUSOC</name>
<accession>A0A559LVY5</accession>
<protein>
    <submittedName>
        <fullName evidence="2">Uncharacterized protein</fullName>
    </submittedName>
</protein>
<gene>
    <name evidence="2" type="ORF">Focb16_v009250</name>
</gene>
<comment type="caution">
    <text evidence="2">The sequence shown here is derived from an EMBL/GenBank/DDBJ whole genome shotgun (WGS) entry which is preliminary data.</text>
</comment>
<feature type="region of interest" description="Disordered" evidence="1">
    <location>
        <begin position="1"/>
        <end position="29"/>
    </location>
</feature>
<sequence length="264" mass="29994">MSTSTSTSTSNPPLSEESSPAAITPDQFRDDTNVCASRAAGVPAHREGDFTWLEKISFNDLLQEWCNARPESQGHTQVMSMELRKSFFNRVFKYWSSDEDLVSFPTLPAKKREDTSVLVGKRIEDLPITPTWLSVRFDADENEIKFVWRDFHGSEASSKFVQLNPGLTKAAAMEKAIVNWDTRERERVETYNTALIVALARMRILRFVAAGTALPPYIPHELQVNERLLKCSLISDKFEEHYTVYNLIHQGLAGRRIGNPSHDM</sequence>